<sequence length="69" mass="7679">MKKTVGSTDKIIRIVLAIVIGYFAYSTSFEAVWLQTVLYVVSAVLFITAFTGLCPLYSILKVNTCKIKK</sequence>
<comment type="caution">
    <text evidence="3">The sequence shown here is derived from an EMBL/GenBank/DDBJ whole genome shotgun (WGS) entry which is preliminary data.</text>
</comment>
<dbReference type="RefSeq" id="WP_386808472.1">
    <property type="nucleotide sequence ID" value="NZ_JBHTMV010000003.1"/>
</dbReference>
<protein>
    <submittedName>
        <fullName evidence="3">DUF2892 domain-containing protein</fullName>
    </submittedName>
</protein>
<keyword evidence="1" id="KW-0812">Transmembrane</keyword>
<keyword evidence="1" id="KW-1133">Transmembrane helix</keyword>
<feature type="transmembrane region" description="Helical" evidence="1">
    <location>
        <begin position="12"/>
        <end position="33"/>
    </location>
</feature>
<dbReference type="InterPro" id="IPR021309">
    <property type="entry name" value="YgaP-like_TM"/>
</dbReference>
<name>A0ABW3WP57_9FLAO</name>
<reference evidence="4" key="1">
    <citation type="journal article" date="2019" name="Int. J. Syst. Evol. Microbiol.">
        <title>The Global Catalogue of Microorganisms (GCM) 10K type strain sequencing project: providing services to taxonomists for standard genome sequencing and annotation.</title>
        <authorList>
            <consortium name="The Broad Institute Genomics Platform"/>
            <consortium name="The Broad Institute Genome Sequencing Center for Infectious Disease"/>
            <person name="Wu L."/>
            <person name="Ma J."/>
        </authorList>
    </citation>
    <scope>NUCLEOTIDE SEQUENCE [LARGE SCALE GENOMIC DNA]</scope>
    <source>
        <strain evidence="4">CCUG 62221</strain>
    </source>
</reference>
<keyword evidence="1" id="KW-0472">Membrane</keyword>
<keyword evidence="4" id="KW-1185">Reference proteome</keyword>
<feature type="domain" description="Inner membrane protein YgaP-like transmembrane" evidence="2">
    <location>
        <begin position="1"/>
        <end position="67"/>
    </location>
</feature>
<evidence type="ECO:0000313" key="4">
    <source>
        <dbReference type="Proteomes" id="UP001597241"/>
    </source>
</evidence>
<dbReference type="Pfam" id="PF11127">
    <property type="entry name" value="YgaP-like_TM"/>
    <property type="match status" value="1"/>
</dbReference>
<evidence type="ECO:0000256" key="1">
    <source>
        <dbReference type="SAM" id="Phobius"/>
    </source>
</evidence>
<organism evidence="3 4">
    <name type="scientific">Lutibacter holmesii</name>
    <dbReference type="NCBI Taxonomy" id="1137985"/>
    <lineage>
        <taxon>Bacteria</taxon>
        <taxon>Pseudomonadati</taxon>
        <taxon>Bacteroidota</taxon>
        <taxon>Flavobacteriia</taxon>
        <taxon>Flavobacteriales</taxon>
        <taxon>Flavobacteriaceae</taxon>
        <taxon>Lutibacter</taxon>
    </lineage>
</organism>
<evidence type="ECO:0000313" key="3">
    <source>
        <dbReference type="EMBL" id="MFD1293302.1"/>
    </source>
</evidence>
<evidence type="ECO:0000259" key="2">
    <source>
        <dbReference type="Pfam" id="PF11127"/>
    </source>
</evidence>
<dbReference type="EMBL" id="JBHTMV010000003">
    <property type="protein sequence ID" value="MFD1293302.1"/>
    <property type="molecule type" value="Genomic_DNA"/>
</dbReference>
<proteinExistence type="predicted"/>
<feature type="transmembrane region" description="Helical" evidence="1">
    <location>
        <begin position="39"/>
        <end position="60"/>
    </location>
</feature>
<dbReference type="Proteomes" id="UP001597241">
    <property type="component" value="Unassembled WGS sequence"/>
</dbReference>
<gene>
    <name evidence="3" type="ORF">ACFQ5N_05585</name>
</gene>
<accession>A0ABW3WP57</accession>